<keyword evidence="2" id="KW-1185">Reference proteome</keyword>
<name>A0A223KV65_9BACI</name>
<organism evidence="1 2">
    <name type="scientific">Sutcliffiella cohnii</name>
    <dbReference type="NCBI Taxonomy" id="33932"/>
    <lineage>
        <taxon>Bacteria</taxon>
        <taxon>Bacillati</taxon>
        <taxon>Bacillota</taxon>
        <taxon>Bacilli</taxon>
        <taxon>Bacillales</taxon>
        <taxon>Bacillaceae</taxon>
        <taxon>Sutcliffiella</taxon>
    </lineage>
</organism>
<dbReference type="SUPFAM" id="SSF52540">
    <property type="entry name" value="P-loop containing nucleoside triphosphate hydrolases"/>
    <property type="match status" value="1"/>
</dbReference>
<gene>
    <name evidence="1" type="ORF">BC6307_19175</name>
</gene>
<dbReference type="Gene3D" id="3.40.50.300">
    <property type="entry name" value="P-loop containing nucleotide triphosphate hydrolases"/>
    <property type="match status" value="1"/>
</dbReference>
<dbReference type="KEGG" id="bcoh:BC6307_19175"/>
<dbReference type="AlphaFoldDB" id="A0A223KV65"/>
<proteinExistence type="predicted"/>
<dbReference type="EMBL" id="CP018866">
    <property type="protein sequence ID" value="AST93228.1"/>
    <property type="molecule type" value="Genomic_DNA"/>
</dbReference>
<evidence type="ECO:0000313" key="1">
    <source>
        <dbReference type="EMBL" id="AST93228.1"/>
    </source>
</evidence>
<accession>A0A223KV65</accession>
<dbReference type="Proteomes" id="UP000215224">
    <property type="component" value="Chromosome"/>
</dbReference>
<protein>
    <submittedName>
        <fullName evidence="1">Uncharacterized protein</fullName>
    </submittedName>
</protein>
<dbReference type="STRING" id="1314751.GCA_001591425_03104"/>
<dbReference type="InterPro" id="IPR027417">
    <property type="entry name" value="P-loop_NTPase"/>
</dbReference>
<evidence type="ECO:0000313" key="2">
    <source>
        <dbReference type="Proteomes" id="UP000215224"/>
    </source>
</evidence>
<reference evidence="1 2" key="1">
    <citation type="submission" date="2016-12" db="EMBL/GenBank/DDBJ databases">
        <title>The whole genome sequencing and assembly of Bacillus cohnii DSM 6307T strain.</title>
        <authorList>
            <person name="Lee Y.-J."/>
            <person name="Yi H."/>
            <person name="Bahn Y.-S."/>
            <person name="Kim J.F."/>
            <person name="Lee D.-W."/>
        </authorList>
    </citation>
    <scope>NUCLEOTIDE SEQUENCE [LARGE SCALE GENOMIC DNA]</scope>
    <source>
        <strain evidence="1 2">DSM 6307</strain>
    </source>
</reference>
<sequence length="159" mass="18875">MSKDERLFDLELLYASNDEKLKFFQEYTLAHPNFMKVKNEVIKEIKEQNYNIIMVIGPSRIGKSRMLLEIIDEINEEMHKEMSQNQSIIPVSGMELPNPDSRKFNWKDFYKRVLLAMSEEMVDHKVNLNDLMNKKKSKRISPFDSNTSPELRQSLERVF</sequence>
<dbReference type="RefSeq" id="WP_066418070.1">
    <property type="nucleotide sequence ID" value="NZ_CP018866.1"/>
</dbReference>